<dbReference type="InterPro" id="IPR015896">
    <property type="entry name" value="4pyrrol_synth_GluRdtase_dimer"/>
</dbReference>
<evidence type="ECO:0000256" key="14">
    <source>
        <dbReference type="RuleBase" id="RU000584"/>
    </source>
</evidence>
<dbReference type="FunFam" id="3.30.460.30:FF:000001">
    <property type="entry name" value="Glutamyl-tRNA reductase"/>
    <property type="match status" value="1"/>
</dbReference>
<evidence type="ECO:0000256" key="7">
    <source>
        <dbReference type="ARBA" id="ARBA00047464"/>
    </source>
</evidence>
<evidence type="ECO:0000259" key="17">
    <source>
        <dbReference type="Pfam" id="PF01488"/>
    </source>
</evidence>
<comment type="subunit">
    <text evidence="9">Homodimer.</text>
</comment>
<evidence type="ECO:0000256" key="9">
    <source>
        <dbReference type="HAMAP-Rule" id="MF_00087"/>
    </source>
</evidence>
<evidence type="ECO:0000313" key="20">
    <source>
        <dbReference type="Proteomes" id="UP000273145"/>
    </source>
</evidence>
<keyword evidence="5 9" id="KW-0560">Oxidoreductase</keyword>
<evidence type="ECO:0000256" key="11">
    <source>
        <dbReference type="PIRSR" id="PIRSR000445-2"/>
    </source>
</evidence>
<dbReference type="NCBIfam" id="TIGR01035">
    <property type="entry name" value="hemA"/>
    <property type="match status" value="1"/>
</dbReference>
<feature type="domain" description="Tetrapyrrole biosynthesis glutamyl-tRNA reductase dimerisation" evidence="16">
    <location>
        <begin position="324"/>
        <end position="419"/>
    </location>
</feature>
<dbReference type="InterPro" id="IPR000343">
    <property type="entry name" value="4pyrrol_synth_GluRdtase"/>
</dbReference>
<feature type="binding site" evidence="9 12">
    <location>
        <begin position="189"/>
        <end position="194"/>
    </location>
    <ligand>
        <name>NADP(+)</name>
        <dbReference type="ChEBI" id="CHEBI:58349"/>
    </ligand>
</feature>
<evidence type="ECO:0000256" key="8">
    <source>
        <dbReference type="ARBA" id="ARBA00068659"/>
    </source>
</evidence>
<dbReference type="KEGG" id="plen:EIM92_10115"/>
<dbReference type="InterPro" id="IPR036453">
    <property type="entry name" value="GluRdtase_dimer_dom_sf"/>
</dbReference>
<evidence type="ECO:0000313" key="19">
    <source>
        <dbReference type="EMBL" id="AZK46479.1"/>
    </source>
</evidence>
<dbReference type="InterPro" id="IPR018214">
    <property type="entry name" value="GluRdtase_CS"/>
</dbReference>
<dbReference type="GO" id="GO:0050661">
    <property type="term" value="F:NADP binding"/>
    <property type="evidence" value="ECO:0007669"/>
    <property type="project" value="InterPro"/>
</dbReference>
<dbReference type="SUPFAM" id="SSF69742">
    <property type="entry name" value="Glutamyl tRNA-reductase catalytic, N-terminal domain"/>
    <property type="match status" value="1"/>
</dbReference>
<dbReference type="RefSeq" id="WP_125082537.1">
    <property type="nucleotide sequence ID" value="NZ_CP034248.1"/>
</dbReference>
<dbReference type="FunFam" id="3.40.50.720:FF:000031">
    <property type="entry name" value="Glutamyl-tRNA reductase"/>
    <property type="match status" value="1"/>
</dbReference>
<dbReference type="UniPathway" id="UPA00251">
    <property type="reaction ID" value="UER00316"/>
</dbReference>
<evidence type="ECO:0000256" key="2">
    <source>
        <dbReference type="ARBA" id="ARBA00005916"/>
    </source>
</evidence>
<feature type="active site" description="Nucleophile" evidence="9 10">
    <location>
        <position position="50"/>
    </location>
</feature>
<dbReference type="PANTHER" id="PTHR43013:SF1">
    <property type="entry name" value="GLUTAMYL-TRNA REDUCTASE"/>
    <property type="match status" value="1"/>
</dbReference>
<keyword evidence="20" id="KW-1185">Reference proteome</keyword>
<evidence type="ECO:0000256" key="3">
    <source>
        <dbReference type="ARBA" id="ARBA00012970"/>
    </source>
</evidence>
<evidence type="ECO:0000256" key="12">
    <source>
        <dbReference type="PIRSR" id="PIRSR000445-3"/>
    </source>
</evidence>
<protein>
    <recommendedName>
        <fullName evidence="8 9">Glutamyl-tRNA reductase</fullName>
        <shortName evidence="9">GluTR</shortName>
        <ecNumber evidence="3 9">1.2.1.70</ecNumber>
    </recommendedName>
</protein>
<evidence type="ECO:0000256" key="5">
    <source>
        <dbReference type="ARBA" id="ARBA00023002"/>
    </source>
</evidence>
<evidence type="ECO:0000256" key="6">
    <source>
        <dbReference type="ARBA" id="ARBA00023244"/>
    </source>
</evidence>
<evidence type="ECO:0000256" key="13">
    <source>
        <dbReference type="PIRSR" id="PIRSR000445-4"/>
    </source>
</evidence>
<feature type="binding site" evidence="9 11">
    <location>
        <begin position="49"/>
        <end position="52"/>
    </location>
    <ligand>
        <name>substrate</name>
    </ligand>
</feature>
<evidence type="ECO:0000256" key="1">
    <source>
        <dbReference type="ARBA" id="ARBA00005059"/>
    </source>
</evidence>
<dbReference type="PROSITE" id="PS00747">
    <property type="entry name" value="GLUTR"/>
    <property type="match status" value="1"/>
</dbReference>
<comment type="similarity">
    <text evidence="2 9 14">Belongs to the glutamyl-tRNA reductase family.</text>
</comment>
<feature type="site" description="Important for activity" evidence="9 13">
    <location>
        <position position="99"/>
    </location>
</feature>
<organism evidence="19 20">
    <name type="scientific">Paenibacillus lentus</name>
    <dbReference type="NCBI Taxonomy" id="1338368"/>
    <lineage>
        <taxon>Bacteria</taxon>
        <taxon>Bacillati</taxon>
        <taxon>Bacillota</taxon>
        <taxon>Bacilli</taxon>
        <taxon>Bacillales</taxon>
        <taxon>Paenibacillaceae</taxon>
        <taxon>Paenibacillus</taxon>
    </lineage>
</organism>
<dbReference type="Proteomes" id="UP000273145">
    <property type="component" value="Chromosome"/>
</dbReference>
<proteinExistence type="inferred from homology"/>
<dbReference type="PANTHER" id="PTHR43013">
    <property type="entry name" value="GLUTAMYL-TRNA REDUCTASE"/>
    <property type="match status" value="1"/>
</dbReference>
<dbReference type="EC" id="1.2.1.70" evidence="3 9"/>
<feature type="binding site" evidence="9 11">
    <location>
        <position position="109"/>
    </location>
    <ligand>
        <name>substrate</name>
    </ligand>
</feature>
<comment type="miscellaneous">
    <text evidence="9">During catalysis, the active site Cys acts as a nucleophile attacking the alpha-carbonyl group of tRNA-bound glutamate with the formation of a thioester intermediate between enzyme and glutamate, and the concomitant release of tRNA(Glu). The thioester intermediate is finally reduced by direct hydride transfer from NADPH, to form the product GSA.</text>
</comment>
<evidence type="ECO:0000259" key="18">
    <source>
        <dbReference type="Pfam" id="PF05201"/>
    </source>
</evidence>
<dbReference type="Pfam" id="PF01488">
    <property type="entry name" value="Shikimate_DH"/>
    <property type="match status" value="1"/>
</dbReference>
<feature type="domain" description="Glutamyl-tRNA reductase N-terminal" evidence="18">
    <location>
        <begin position="6"/>
        <end position="156"/>
    </location>
</feature>
<feature type="binding site" evidence="9 11">
    <location>
        <begin position="114"/>
        <end position="116"/>
    </location>
    <ligand>
        <name>substrate</name>
    </ligand>
</feature>
<comment type="domain">
    <text evidence="9">Possesses an unusual extended V-shaped dimeric structure with each monomer consisting of three distinct domains arranged along a curved 'spinal' alpha-helix. The N-terminal catalytic domain specifically recognizes the glutamate moiety of the substrate. The second domain is the NADPH-binding domain, and the third C-terminal domain is responsible for dimerization.</text>
</comment>
<dbReference type="CDD" id="cd05213">
    <property type="entry name" value="NAD_bind_Glutamyl_tRNA_reduct"/>
    <property type="match status" value="1"/>
</dbReference>
<dbReference type="Pfam" id="PF05201">
    <property type="entry name" value="GlutR_N"/>
    <property type="match status" value="1"/>
</dbReference>
<dbReference type="PIRSF" id="PIRSF000445">
    <property type="entry name" value="4pyrrol_synth_GluRdtase"/>
    <property type="match status" value="1"/>
</dbReference>
<feature type="binding site" evidence="9 11">
    <location>
        <position position="120"/>
    </location>
    <ligand>
        <name>substrate</name>
    </ligand>
</feature>
<dbReference type="EMBL" id="CP034248">
    <property type="protein sequence ID" value="AZK46479.1"/>
    <property type="molecule type" value="Genomic_DNA"/>
</dbReference>
<dbReference type="SUPFAM" id="SSF51735">
    <property type="entry name" value="NAD(P)-binding Rossmann-fold domains"/>
    <property type="match status" value="1"/>
</dbReference>
<evidence type="ECO:0000256" key="15">
    <source>
        <dbReference type="SAM" id="MobiDB-lite"/>
    </source>
</evidence>
<evidence type="ECO:0000256" key="4">
    <source>
        <dbReference type="ARBA" id="ARBA00022857"/>
    </source>
</evidence>
<dbReference type="GO" id="GO:0008883">
    <property type="term" value="F:glutamyl-tRNA reductase activity"/>
    <property type="evidence" value="ECO:0007669"/>
    <property type="project" value="UniProtKB-UniRule"/>
</dbReference>
<name>A0A3Q8S4Q7_9BACL</name>
<keyword evidence="6 9" id="KW-0627">Porphyrin biosynthesis</keyword>
<dbReference type="InterPro" id="IPR015895">
    <property type="entry name" value="4pyrrol_synth_GluRdtase_N"/>
</dbReference>
<dbReference type="SUPFAM" id="SSF69075">
    <property type="entry name" value="Glutamyl tRNA-reductase dimerization domain"/>
    <property type="match status" value="1"/>
</dbReference>
<comment type="pathway">
    <text evidence="1 9 14">Porphyrin-containing compound metabolism; protoporphyrin-IX biosynthesis; 5-aminolevulinate from L-glutamyl-tRNA(Glu): step 1/2.</text>
</comment>
<gene>
    <name evidence="9" type="primary">hemA</name>
    <name evidence="19" type="ORF">EIM92_10115</name>
</gene>
<evidence type="ECO:0000256" key="10">
    <source>
        <dbReference type="PIRSR" id="PIRSR000445-1"/>
    </source>
</evidence>
<dbReference type="HAMAP" id="MF_00087">
    <property type="entry name" value="Glu_tRNA_reductase"/>
    <property type="match status" value="1"/>
</dbReference>
<sequence length="468" mass="52516">MHIVVVGLNYRTAPVEVRERFTFAERDLPQALQELKRTKSVLEGVIIATCNRTEIYVVVDRLHMCGYFIRSFMEQWFGIPRQEFTQHLYMYEDEQAIRHLFRVTCGLDSMVLGETQILGQVRSSFLLSQSEKVTGTLFNMLFKQAITLSKRAHSETAIGESAVSVSYAAVELGKRVFGSFEGKKVLILGAGKMSELTAKHLSGGGAAEVLVANRTFGRAQELAAKFDGIPCSMQEAMQRLQDIDILISSTGADGYVITSSQVQNSMKQRPGRPLFIIDIAVPRDIDPSIGELNNVFLYDIDDLEGIVESNMEMRRGEALKIDWMIEEEMGVFANWLQTLGVRPVIRALQEKSSSIHESTLESLFNKLPELNERQRKVIRRLTKSIVNQMMHDPINRIKELAGEEQGADALEMFTQIFALEEQLEALSESSASTGKQADITQEVPHQEPKEKEPLIDESPALSLVQVSV</sequence>
<dbReference type="InterPro" id="IPR006151">
    <property type="entry name" value="Shikm_DH/Glu-tRNA_Rdtase"/>
</dbReference>
<dbReference type="OrthoDB" id="110209at2"/>
<feature type="compositionally biased region" description="Basic and acidic residues" evidence="15">
    <location>
        <begin position="444"/>
        <end position="454"/>
    </location>
</feature>
<dbReference type="AlphaFoldDB" id="A0A3Q8S4Q7"/>
<evidence type="ECO:0000259" key="16">
    <source>
        <dbReference type="Pfam" id="PF00745"/>
    </source>
</evidence>
<dbReference type="Pfam" id="PF00745">
    <property type="entry name" value="GlutR_dimer"/>
    <property type="match status" value="1"/>
</dbReference>
<feature type="domain" description="Quinate/shikimate 5-dehydrogenase/glutamyl-tRNA reductase" evidence="17">
    <location>
        <begin position="171"/>
        <end position="306"/>
    </location>
</feature>
<dbReference type="GO" id="GO:0019353">
    <property type="term" value="P:protoporphyrinogen IX biosynthetic process from glutamate"/>
    <property type="evidence" value="ECO:0007669"/>
    <property type="project" value="TreeGrafter"/>
</dbReference>
<dbReference type="NCBIfam" id="NF000744">
    <property type="entry name" value="PRK00045.1-3"/>
    <property type="match status" value="1"/>
</dbReference>
<dbReference type="InterPro" id="IPR036291">
    <property type="entry name" value="NAD(P)-bd_dom_sf"/>
</dbReference>
<dbReference type="InterPro" id="IPR036343">
    <property type="entry name" value="GluRdtase_N_sf"/>
</dbReference>
<keyword evidence="4 9" id="KW-0521">NADP</keyword>
<accession>A0A3Q8S4Q7</accession>
<reference evidence="19 20" key="1">
    <citation type="submission" date="2018-11" db="EMBL/GenBank/DDBJ databases">
        <title>Genome sequencing of Paenibacillus lentus DSM25539(T).</title>
        <authorList>
            <person name="Kook J.-K."/>
            <person name="Park S.-N."/>
            <person name="Lim Y.K."/>
        </authorList>
    </citation>
    <scope>NUCLEOTIDE SEQUENCE [LARGE SCALE GENOMIC DNA]</scope>
    <source>
        <strain evidence="19 20">DSM 25539</strain>
    </source>
</reference>
<dbReference type="Gene3D" id="3.40.50.720">
    <property type="entry name" value="NAD(P)-binding Rossmann-like Domain"/>
    <property type="match status" value="1"/>
</dbReference>
<comment type="function">
    <text evidence="9">Catalyzes the NADPH-dependent reduction of glutamyl-tRNA(Glu) to glutamate 1-semialdehyde (GSA).</text>
</comment>
<dbReference type="Gene3D" id="3.30.460.30">
    <property type="entry name" value="Glutamyl-tRNA reductase, N-terminal domain"/>
    <property type="match status" value="1"/>
</dbReference>
<feature type="region of interest" description="Disordered" evidence="15">
    <location>
        <begin position="427"/>
        <end position="468"/>
    </location>
</feature>
<comment type="catalytic activity">
    <reaction evidence="7 9 14">
        <text>(S)-4-amino-5-oxopentanoate + tRNA(Glu) + NADP(+) = L-glutamyl-tRNA(Glu) + NADPH + H(+)</text>
        <dbReference type="Rhea" id="RHEA:12344"/>
        <dbReference type="Rhea" id="RHEA-COMP:9663"/>
        <dbReference type="Rhea" id="RHEA-COMP:9680"/>
        <dbReference type="ChEBI" id="CHEBI:15378"/>
        <dbReference type="ChEBI" id="CHEBI:57501"/>
        <dbReference type="ChEBI" id="CHEBI:57783"/>
        <dbReference type="ChEBI" id="CHEBI:58349"/>
        <dbReference type="ChEBI" id="CHEBI:78442"/>
        <dbReference type="ChEBI" id="CHEBI:78520"/>
        <dbReference type="EC" id="1.2.1.70"/>
    </reaction>
</comment>